<evidence type="ECO:0000256" key="2">
    <source>
        <dbReference type="SAM" id="SignalP"/>
    </source>
</evidence>
<keyword evidence="3" id="KW-0449">Lipoprotein</keyword>
<organism evidence="3 4">
    <name type="scientific">Natribacillus halophilus</name>
    <dbReference type="NCBI Taxonomy" id="549003"/>
    <lineage>
        <taxon>Bacteria</taxon>
        <taxon>Bacillati</taxon>
        <taxon>Bacillota</taxon>
        <taxon>Bacilli</taxon>
        <taxon>Bacillales</taxon>
        <taxon>Bacillaceae</taxon>
        <taxon>Natribacillus</taxon>
    </lineage>
</organism>
<dbReference type="Proteomes" id="UP000198853">
    <property type="component" value="Unassembled WGS sequence"/>
</dbReference>
<reference evidence="3 4" key="1">
    <citation type="submission" date="2016-10" db="EMBL/GenBank/DDBJ databases">
        <authorList>
            <person name="de Groot N.N."/>
        </authorList>
    </citation>
    <scope>NUCLEOTIDE SEQUENCE [LARGE SCALE GENOMIC DNA]</scope>
    <source>
        <strain evidence="3 4">DSM 21771</strain>
    </source>
</reference>
<dbReference type="InterPro" id="IPR019076">
    <property type="entry name" value="Spore_lipoprot_YhcN/YlaJ-like"/>
</dbReference>
<feature type="region of interest" description="Disordered" evidence="1">
    <location>
        <begin position="22"/>
        <end position="85"/>
    </location>
</feature>
<feature type="compositionally biased region" description="Basic and acidic residues" evidence="1">
    <location>
        <begin position="47"/>
        <end position="77"/>
    </location>
</feature>
<protein>
    <submittedName>
        <fullName evidence="3">Sporulation lipoprotein YhcN/YlaJ (Spore_YhcN_YlaJ)</fullName>
    </submittedName>
</protein>
<evidence type="ECO:0000313" key="3">
    <source>
        <dbReference type="EMBL" id="SDJ11693.1"/>
    </source>
</evidence>
<dbReference type="EMBL" id="FNEN01000015">
    <property type="protein sequence ID" value="SDJ11693.1"/>
    <property type="molecule type" value="Genomic_DNA"/>
</dbReference>
<dbReference type="RefSeq" id="WP_090399379.1">
    <property type="nucleotide sequence ID" value="NZ_FNEN01000015.1"/>
</dbReference>
<accession>A0A1G8R4C0</accession>
<feature type="signal peptide" evidence="2">
    <location>
        <begin position="1"/>
        <end position="19"/>
    </location>
</feature>
<keyword evidence="4" id="KW-1185">Reference proteome</keyword>
<dbReference type="AlphaFoldDB" id="A0A1G8R4C0"/>
<dbReference type="Pfam" id="PF09580">
    <property type="entry name" value="Spore_YhcN_YlaJ"/>
    <property type="match status" value="1"/>
</dbReference>
<keyword evidence="2" id="KW-0732">Signal</keyword>
<evidence type="ECO:0000313" key="4">
    <source>
        <dbReference type="Proteomes" id="UP000198853"/>
    </source>
</evidence>
<gene>
    <name evidence="3" type="ORF">SAMN04488123_11551</name>
</gene>
<feature type="chain" id="PRO_5039023611" evidence="2">
    <location>
        <begin position="20"/>
        <end position="208"/>
    </location>
</feature>
<proteinExistence type="predicted"/>
<sequence>MKKITVATAVFFVVTASVAGCGTTDENAADPGRDPIDSADINQVNDQSREHDESEFTIDDRVERGERHGARNMRDGRGSFYYNNPQDVVDKDTYTAEERRANEERAHRYEVENGSQSEDIAQEIETMDHVEDAQVFVDNHHVLVGVRTDTDEQGQPLEEIEKWLQAEMTDKEILVTDSEEITKRLDNNASDETSESFQDLIDDIRNDS</sequence>
<evidence type="ECO:0000256" key="1">
    <source>
        <dbReference type="SAM" id="MobiDB-lite"/>
    </source>
</evidence>
<feature type="compositionally biased region" description="Polar residues" evidence="1">
    <location>
        <begin position="187"/>
        <end position="197"/>
    </location>
</feature>
<name>A0A1G8R4C0_9BACI</name>
<feature type="region of interest" description="Disordered" evidence="1">
    <location>
        <begin position="184"/>
        <end position="208"/>
    </location>
</feature>
<dbReference type="PROSITE" id="PS51257">
    <property type="entry name" value="PROKAR_LIPOPROTEIN"/>
    <property type="match status" value="1"/>
</dbReference>